<evidence type="ECO:0000313" key="2">
    <source>
        <dbReference type="EMBL" id="GBP27655.1"/>
    </source>
</evidence>
<dbReference type="Proteomes" id="UP000299102">
    <property type="component" value="Unassembled WGS sequence"/>
</dbReference>
<dbReference type="EMBL" id="BGZK01000197">
    <property type="protein sequence ID" value="GBP27655.1"/>
    <property type="molecule type" value="Genomic_DNA"/>
</dbReference>
<keyword evidence="3" id="KW-1185">Reference proteome</keyword>
<proteinExistence type="predicted"/>
<reference evidence="2 3" key="1">
    <citation type="journal article" date="2019" name="Commun. Biol.">
        <title>The bagworm genome reveals a unique fibroin gene that provides high tensile strength.</title>
        <authorList>
            <person name="Kono N."/>
            <person name="Nakamura H."/>
            <person name="Ohtoshi R."/>
            <person name="Tomita M."/>
            <person name="Numata K."/>
            <person name="Arakawa K."/>
        </authorList>
    </citation>
    <scope>NUCLEOTIDE SEQUENCE [LARGE SCALE GENOMIC DNA]</scope>
</reference>
<comment type="caution">
    <text evidence="2">The sequence shown here is derived from an EMBL/GenBank/DDBJ whole genome shotgun (WGS) entry which is preliminary data.</text>
</comment>
<gene>
    <name evidence="2" type="ORF">EVAR_12699_1</name>
</gene>
<organism evidence="2 3">
    <name type="scientific">Eumeta variegata</name>
    <name type="common">Bagworm moth</name>
    <name type="synonym">Eumeta japonica</name>
    <dbReference type="NCBI Taxonomy" id="151549"/>
    <lineage>
        <taxon>Eukaryota</taxon>
        <taxon>Metazoa</taxon>
        <taxon>Ecdysozoa</taxon>
        <taxon>Arthropoda</taxon>
        <taxon>Hexapoda</taxon>
        <taxon>Insecta</taxon>
        <taxon>Pterygota</taxon>
        <taxon>Neoptera</taxon>
        <taxon>Endopterygota</taxon>
        <taxon>Lepidoptera</taxon>
        <taxon>Glossata</taxon>
        <taxon>Ditrysia</taxon>
        <taxon>Tineoidea</taxon>
        <taxon>Psychidae</taxon>
        <taxon>Oiketicinae</taxon>
        <taxon>Eumeta</taxon>
    </lineage>
</organism>
<name>A0A4C1UML2_EUMVA</name>
<evidence type="ECO:0000256" key="1">
    <source>
        <dbReference type="SAM" id="MobiDB-lite"/>
    </source>
</evidence>
<evidence type="ECO:0000313" key="3">
    <source>
        <dbReference type="Proteomes" id="UP000299102"/>
    </source>
</evidence>
<dbReference type="AlphaFoldDB" id="A0A4C1UML2"/>
<protein>
    <submittedName>
        <fullName evidence="2">Uncharacterized protein</fullName>
    </submittedName>
</protein>
<feature type="region of interest" description="Disordered" evidence="1">
    <location>
        <begin position="51"/>
        <end position="90"/>
    </location>
</feature>
<accession>A0A4C1UML2</accession>
<sequence length="99" mass="11201">MRTFCVIAFRNKKRKIGICLYENNSREDNTAAAGRYYDVRTLGARGKGRLSRLYPGLTHQKGDKGRNAGPEGPLHLSKSSPHLRSSEPCCSRLYRYPQT</sequence>